<name>A0A9R1TW49_9HYME</name>
<evidence type="ECO:0000256" key="9">
    <source>
        <dbReference type="ARBA" id="ARBA00022824"/>
    </source>
</evidence>
<dbReference type="EC" id="1.14.11.7" evidence="4"/>
<dbReference type="InterPro" id="IPR011990">
    <property type="entry name" value="TPR-like_helical_dom_sf"/>
</dbReference>
<proteinExistence type="inferred from homology"/>
<evidence type="ECO:0000256" key="5">
    <source>
        <dbReference type="ARBA" id="ARBA00022723"/>
    </source>
</evidence>
<dbReference type="InterPro" id="IPR044862">
    <property type="entry name" value="Pro_4_hyd_alph_FE2OG_OXY"/>
</dbReference>
<sequence length="772" mass="89922">MVHDKVGIMRRTKLLLFHLLIFCLISKIKCEVSENEIPLDESPEKETADAASEEVQPVAANVGDEIDNVREEKERKVEQIERLVPDFESMTLEEIYKTAVDTYLDEHWEECIIGFNHFLQRYKSYKNAVINCRRKCRHEASEAPPIFIENVEDLHFYEKKIRETLCLLNCNQDYRDAMGPQSLKRISREMEKEILGLKPYEYLHICYYQRNRFQEAANALFTYMTVHPKHEMNSKNLRYYLTLKEVDESKVKNLEMSPFLEYYMKGVDAYEEELYDEAAENFEKSLKLYMKSEDECRLYCEGSFEQGWHPEFTSSIANHFTYCLKCKRLCSQLLNNFNGDYQRELLPSHYNYLQFAYYKLGEIKSTCQAVESYLLFYPADETMLNNKEYYKKLPKVEDQQDEYFIARPEAVDYVKRQEYELRILRYIADEFTIIDARISDAKKSNAYNEKAKGRQPFGGEISMNESRVGNVKSSKMGITDSWRQSQTELFQGINVIAEEGELKGRMRYLAEGFLTETQCKSLIQLADKAAVEGDGYAHNTSPHSKFEKFEGLTLGRAALMVYFGLLEPVHLDLFLKATELARIHVEKHFNLPQTLYFTYTHLVCRSALPGIFSDGSTFSHEIHADNCLAIEKGVCLHQKPAFTWRNYSAIVYLNDDFEGGEFVFSSDPKAKTIESSVKPKCGRMVAFSADGTNLHGVRGIKKGKRCALALWFTLDERYIESERRLAYVILNRVDLKGPVNVHRNFSIPENYERILREKFREDGVLKLLLSLS</sequence>
<keyword evidence="6 15" id="KW-0732">Signal</keyword>
<keyword evidence="10" id="KW-0223">Dioxygenase</keyword>
<dbReference type="PROSITE" id="PS51471">
    <property type="entry name" value="FE2OG_OXY"/>
    <property type="match status" value="1"/>
</dbReference>
<keyword evidence="17" id="KW-1185">Reference proteome</keyword>
<protein>
    <recommendedName>
        <fullName evidence="4">procollagen-proline 3-dioxygenase</fullName>
        <ecNumber evidence="4">1.14.11.7</ecNumber>
    </recommendedName>
</protein>
<keyword evidence="14" id="KW-0175">Coiled coil</keyword>
<dbReference type="Gene3D" id="1.25.40.10">
    <property type="entry name" value="Tetratricopeptide repeat domain"/>
    <property type="match status" value="2"/>
</dbReference>
<dbReference type="PANTHER" id="PTHR14049">
    <property type="entry name" value="LEPRECAN 1"/>
    <property type="match status" value="1"/>
</dbReference>
<organism evidence="17 18">
    <name type="scientific">Fopius arisanus</name>
    <dbReference type="NCBI Taxonomy" id="64838"/>
    <lineage>
        <taxon>Eukaryota</taxon>
        <taxon>Metazoa</taxon>
        <taxon>Ecdysozoa</taxon>
        <taxon>Arthropoda</taxon>
        <taxon>Hexapoda</taxon>
        <taxon>Insecta</taxon>
        <taxon>Pterygota</taxon>
        <taxon>Neoptera</taxon>
        <taxon>Endopterygota</taxon>
        <taxon>Hymenoptera</taxon>
        <taxon>Apocrita</taxon>
        <taxon>Ichneumonoidea</taxon>
        <taxon>Braconidae</taxon>
        <taxon>Opiinae</taxon>
        <taxon>Fopius</taxon>
    </lineage>
</organism>
<accession>A0A9R1TW49</accession>
<reference evidence="18" key="1">
    <citation type="submission" date="2025-08" db="UniProtKB">
        <authorList>
            <consortium name="RefSeq"/>
        </authorList>
    </citation>
    <scope>IDENTIFICATION</scope>
    <source>
        <strain evidence="18">USDA-PBARC FA_bdor</strain>
        <tissue evidence="18">Whole organism</tissue>
    </source>
</reference>
<evidence type="ECO:0000313" key="18">
    <source>
        <dbReference type="RefSeq" id="XP_011298276.1"/>
    </source>
</evidence>
<dbReference type="InterPro" id="IPR005123">
    <property type="entry name" value="Oxoglu/Fe-dep_dioxygenase_dom"/>
</dbReference>
<evidence type="ECO:0000256" key="12">
    <source>
        <dbReference type="ARBA" id="ARBA00023004"/>
    </source>
</evidence>
<dbReference type="InterPro" id="IPR006620">
    <property type="entry name" value="Pro_4_hyd_alph"/>
</dbReference>
<dbReference type="OrthoDB" id="8517835at2759"/>
<keyword evidence="7" id="KW-0677">Repeat</keyword>
<comment type="similarity">
    <text evidence="3">Belongs to the leprecan family.</text>
</comment>
<evidence type="ECO:0000256" key="10">
    <source>
        <dbReference type="ARBA" id="ARBA00022964"/>
    </source>
</evidence>
<dbReference type="SMART" id="SM00702">
    <property type="entry name" value="P4Hc"/>
    <property type="match status" value="1"/>
</dbReference>
<dbReference type="GO" id="GO:0005506">
    <property type="term" value="F:iron ion binding"/>
    <property type="evidence" value="ECO:0007669"/>
    <property type="project" value="InterPro"/>
</dbReference>
<dbReference type="AlphaFoldDB" id="A0A9R1TW49"/>
<evidence type="ECO:0000256" key="8">
    <source>
        <dbReference type="ARBA" id="ARBA00022803"/>
    </source>
</evidence>
<gene>
    <name evidence="18" type="primary">LOC105263645</name>
</gene>
<evidence type="ECO:0000256" key="4">
    <source>
        <dbReference type="ARBA" id="ARBA00012262"/>
    </source>
</evidence>
<keyword evidence="8" id="KW-0802">TPR repeat</keyword>
<keyword evidence="9" id="KW-0256">Endoplasmic reticulum</keyword>
<dbReference type="Pfam" id="PF13640">
    <property type="entry name" value="2OG-FeII_Oxy_3"/>
    <property type="match status" value="1"/>
</dbReference>
<comment type="cofactor">
    <cofactor evidence="1">
        <name>L-ascorbate</name>
        <dbReference type="ChEBI" id="CHEBI:38290"/>
    </cofactor>
</comment>
<comment type="cofactor">
    <cofactor evidence="2">
        <name>Fe cation</name>
        <dbReference type="ChEBI" id="CHEBI:24875"/>
    </cofactor>
</comment>
<evidence type="ECO:0000259" key="16">
    <source>
        <dbReference type="PROSITE" id="PS51471"/>
    </source>
</evidence>
<evidence type="ECO:0000256" key="7">
    <source>
        <dbReference type="ARBA" id="ARBA00022737"/>
    </source>
</evidence>
<dbReference type="GeneID" id="105263645"/>
<evidence type="ECO:0000256" key="1">
    <source>
        <dbReference type="ARBA" id="ARBA00001961"/>
    </source>
</evidence>
<evidence type="ECO:0000256" key="11">
    <source>
        <dbReference type="ARBA" id="ARBA00023002"/>
    </source>
</evidence>
<dbReference type="RefSeq" id="XP_011298276.1">
    <property type="nucleotide sequence ID" value="XM_011299974.1"/>
</dbReference>
<keyword evidence="13" id="KW-0325">Glycoprotein</keyword>
<feature type="coiled-coil region" evidence="14">
    <location>
        <begin position="59"/>
        <end position="90"/>
    </location>
</feature>
<evidence type="ECO:0000313" key="17">
    <source>
        <dbReference type="Proteomes" id="UP000694866"/>
    </source>
</evidence>
<evidence type="ECO:0000256" key="14">
    <source>
        <dbReference type="SAM" id="Coils"/>
    </source>
</evidence>
<evidence type="ECO:0000256" key="15">
    <source>
        <dbReference type="SAM" id="SignalP"/>
    </source>
</evidence>
<dbReference type="Pfam" id="PF23557">
    <property type="entry name" value="TPR_leprecan"/>
    <property type="match status" value="1"/>
</dbReference>
<feature type="domain" description="Fe2OG dioxygenase" evidence="16">
    <location>
        <begin position="588"/>
        <end position="714"/>
    </location>
</feature>
<dbReference type="InterPro" id="IPR039575">
    <property type="entry name" value="P3H"/>
</dbReference>
<evidence type="ECO:0000256" key="2">
    <source>
        <dbReference type="ARBA" id="ARBA00001962"/>
    </source>
</evidence>
<dbReference type="GO" id="GO:0031418">
    <property type="term" value="F:L-ascorbic acid binding"/>
    <property type="evidence" value="ECO:0007669"/>
    <property type="project" value="InterPro"/>
</dbReference>
<keyword evidence="11" id="KW-0560">Oxidoreductase</keyword>
<dbReference type="PANTHER" id="PTHR14049:SF9">
    <property type="entry name" value="PROCOLLAGEN-PROLINE 3-DIOXYGENASE"/>
    <property type="match status" value="1"/>
</dbReference>
<evidence type="ECO:0000256" key="3">
    <source>
        <dbReference type="ARBA" id="ARBA00006487"/>
    </source>
</evidence>
<feature type="chain" id="PRO_5040478630" description="procollagen-proline 3-dioxygenase" evidence="15">
    <location>
        <begin position="31"/>
        <end position="772"/>
    </location>
</feature>
<feature type="signal peptide" evidence="15">
    <location>
        <begin position="1"/>
        <end position="30"/>
    </location>
</feature>
<dbReference type="InterPro" id="IPR056585">
    <property type="entry name" value="Leprecan_dom"/>
</dbReference>
<dbReference type="GO" id="GO:0032963">
    <property type="term" value="P:collagen metabolic process"/>
    <property type="evidence" value="ECO:0007669"/>
    <property type="project" value="InterPro"/>
</dbReference>
<evidence type="ECO:0000256" key="13">
    <source>
        <dbReference type="ARBA" id="ARBA00023180"/>
    </source>
</evidence>
<dbReference type="GO" id="GO:0019797">
    <property type="term" value="F:procollagen-proline 3-dioxygenase activity"/>
    <property type="evidence" value="ECO:0007669"/>
    <property type="project" value="UniProtKB-EC"/>
</dbReference>
<dbReference type="KEGG" id="fas:105263645"/>
<keyword evidence="5" id="KW-0479">Metal-binding</keyword>
<dbReference type="Proteomes" id="UP000694866">
    <property type="component" value="Unplaced"/>
</dbReference>
<keyword evidence="12" id="KW-0408">Iron</keyword>
<dbReference type="Gene3D" id="2.60.120.620">
    <property type="entry name" value="q2cbj1_9rhob like domain"/>
    <property type="match status" value="1"/>
</dbReference>
<evidence type="ECO:0000256" key="6">
    <source>
        <dbReference type="ARBA" id="ARBA00022729"/>
    </source>
</evidence>